<dbReference type="AlphaFoldDB" id="X0UJU1"/>
<organism evidence="1">
    <name type="scientific">marine sediment metagenome</name>
    <dbReference type="NCBI Taxonomy" id="412755"/>
    <lineage>
        <taxon>unclassified sequences</taxon>
        <taxon>metagenomes</taxon>
        <taxon>ecological metagenomes</taxon>
    </lineage>
</organism>
<protein>
    <submittedName>
        <fullName evidence="1">Uncharacterized protein</fullName>
    </submittedName>
</protein>
<feature type="non-terminal residue" evidence="1">
    <location>
        <position position="1"/>
    </location>
</feature>
<sequence length="264" mass="29146">RSLRVRHRGLSDWSALKDFDVLVIGRNSLDVNLAKHGPAITEWVRGGGRLLCFEQSKAGELPFLPEVKVVPGKRATFTEILVQKHPIFDGLAQEHFDDWNAYGGLLFKNVLDPLNGGMLSVGPTMGSNKTDSMKMISASYAVGEGEIVLSQYELTLRYGKDSIATRFTQNLLAYVMTEQRSPLSLRFESRAVAQRRIHLDKRQAAHVDLRGAANAPVSEFRELPHGVTTLSGDVPFHLIDPARNQGRRGIALAGSHQPDAPQEV</sequence>
<feature type="non-terminal residue" evidence="1">
    <location>
        <position position="264"/>
    </location>
</feature>
<dbReference type="EMBL" id="BARS01028234">
    <property type="protein sequence ID" value="GAG06069.1"/>
    <property type="molecule type" value="Genomic_DNA"/>
</dbReference>
<dbReference type="InterPro" id="IPR029062">
    <property type="entry name" value="Class_I_gatase-like"/>
</dbReference>
<proteinExistence type="predicted"/>
<comment type="caution">
    <text evidence="1">The sequence shown here is derived from an EMBL/GenBank/DDBJ whole genome shotgun (WGS) entry which is preliminary data.</text>
</comment>
<accession>X0UJU1</accession>
<gene>
    <name evidence="1" type="ORF">S01H1_44271</name>
</gene>
<reference evidence="1" key="1">
    <citation type="journal article" date="2014" name="Front. Microbiol.">
        <title>High frequency of phylogenetically diverse reductive dehalogenase-homologous genes in deep subseafloor sedimentary metagenomes.</title>
        <authorList>
            <person name="Kawai M."/>
            <person name="Futagami T."/>
            <person name="Toyoda A."/>
            <person name="Takaki Y."/>
            <person name="Nishi S."/>
            <person name="Hori S."/>
            <person name="Arai W."/>
            <person name="Tsubouchi T."/>
            <person name="Morono Y."/>
            <person name="Uchiyama I."/>
            <person name="Ito T."/>
            <person name="Fujiyama A."/>
            <person name="Inagaki F."/>
            <person name="Takami H."/>
        </authorList>
    </citation>
    <scope>NUCLEOTIDE SEQUENCE</scope>
    <source>
        <strain evidence="1">Expedition CK06-06</strain>
    </source>
</reference>
<dbReference type="SUPFAM" id="SSF52317">
    <property type="entry name" value="Class I glutamine amidotransferase-like"/>
    <property type="match status" value="1"/>
</dbReference>
<name>X0UJU1_9ZZZZ</name>
<evidence type="ECO:0000313" key="1">
    <source>
        <dbReference type="EMBL" id="GAG06069.1"/>
    </source>
</evidence>